<dbReference type="Gramene" id="Kaladp0017s0001.1.v1.1">
    <property type="protein sequence ID" value="Kaladp0017s0001.1.v1.1.CDS.1"/>
    <property type="gene ID" value="Kaladp0017s0001.v1.1"/>
</dbReference>
<feature type="region of interest" description="Disordered" evidence="1">
    <location>
        <begin position="188"/>
        <end position="217"/>
    </location>
</feature>
<dbReference type="EnsemblPlants" id="Kaladp0017s0001.1.v1.1">
    <property type="protein sequence ID" value="Kaladp0017s0001.1.v1.1.CDS.1"/>
    <property type="gene ID" value="Kaladp0017s0001.v1.1"/>
</dbReference>
<dbReference type="PANTHER" id="PTHR33132">
    <property type="entry name" value="OSJNBB0118P14.9 PROTEIN"/>
    <property type="match status" value="1"/>
</dbReference>
<keyword evidence="3" id="KW-1185">Reference proteome</keyword>
<dbReference type="EnsemblPlants" id="Kaladp0017s0001.2.v1.1">
    <property type="protein sequence ID" value="Kaladp0017s0001.2.v1.1.CDS.1"/>
    <property type="gene ID" value="Kaladp0017s0001.v1.1"/>
</dbReference>
<dbReference type="AlphaFoldDB" id="A0A7N0T0P9"/>
<evidence type="ECO:0000313" key="3">
    <source>
        <dbReference type="Proteomes" id="UP000594263"/>
    </source>
</evidence>
<dbReference type="PANTHER" id="PTHR33132:SF135">
    <property type="entry name" value="OS02G0799700 PROTEIN"/>
    <property type="match status" value="1"/>
</dbReference>
<dbReference type="Proteomes" id="UP000594263">
    <property type="component" value="Unplaced"/>
</dbReference>
<evidence type="ECO:0000256" key="1">
    <source>
        <dbReference type="SAM" id="MobiDB-lite"/>
    </source>
</evidence>
<sequence length="217" mass="23301">MSTTSHQRSSGPVIRSLSPSGRFCNSSVASANRCYSSSSGFASSTSSFSGSSTFFHRSASPTRVNLYSAGASQSSSSVRFSIDRPISPSRSISAVQRNQVVRKQNSHGHGHLPSSAAGTGAKRTCMCSPTTHPGSFRCSLHKNFNSHHAPYSSNRLNARRSAMTNSLVRIGTVEGDLVKRALAALIRPSSHQQRRRSAFQPRPSRLSVMSKASVEEN</sequence>
<protein>
    <recommendedName>
        <fullName evidence="4">Serine-rich protein-like protein</fullName>
    </recommendedName>
</protein>
<reference evidence="2" key="1">
    <citation type="submission" date="2021-01" db="UniProtKB">
        <authorList>
            <consortium name="EnsemblPlants"/>
        </authorList>
    </citation>
    <scope>IDENTIFICATION</scope>
</reference>
<organism evidence="2 3">
    <name type="scientific">Kalanchoe fedtschenkoi</name>
    <name type="common">Lavender scallops</name>
    <name type="synonym">South American air plant</name>
    <dbReference type="NCBI Taxonomy" id="63787"/>
    <lineage>
        <taxon>Eukaryota</taxon>
        <taxon>Viridiplantae</taxon>
        <taxon>Streptophyta</taxon>
        <taxon>Embryophyta</taxon>
        <taxon>Tracheophyta</taxon>
        <taxon>Spermatophyta</taxon>
        <taxon>Magnoliopsida</taxon>
        <taxon>eudicotyledons</taxon>
        <taxon>Gunneridae</taxon>
        <taxon>Pentapetalae</taxon>
        <taxon>Saxifragales</taxon>
        <taxon>Crassulaceae</taxon>
        <taxon>Kalanchoe</taxon>
    </lineage>
</organism>
<evidence type="ECO:0000313" key="2">
    <source>
        <dbReference type="EnsemblPlants" id="Kaladp0017s0001.1.v1.1.CDS.1"/>
    </source>
</evidence>
<dbReference type="OMA" id="HQVVRKP"/>
<name>A0A7N0T0P9_KALFE</name>
<proteinExistence type="predicted"/>
<evidence type="ECO:0008006" key="4">
    <source>
        <dbReference type="Google" id="ProtNLM"/>
    </source>
</evidence>
<dbReference type="Gramene" id="Kaladp0017s0001.2.v1.1">
    <property type="protein sequence ID" value="Kaladp0017s0001.2.v1.1.CDS.1"/>
    <property type="gene ID" value="Kaladp0017s0001.v1.1"/>
</dbReference>
<accession>A0A7N0T0P9</accession>